<keyword evidence="2" id="KW-0456">Lyase</keyword>
<dbReference type="InterPro" id="IPR029068">
    <property type="entry name" value="Glyas_Bleomycin-R_OHBP_Dase"/>
</dbReference>
<dbReference type="Pfam" id="PF18029">
    <property type="entry name" value="Glyoxalase_6"/>
    <property type="match status" value="1"/>
</dbReference>
<name>A0A840PCR1_9ACTN</name>
<proteinExistence type="predicted"/>
<reference evidence="2 3" key="1">
    <citation type="submission" date="2020-08" db="EMBL/GenBank/DDBJ databases">
        <title>Genomic Encyclopedia of Type Strains, Phase IV (KMG-IV): sequencing the most valuable type-strain genomes for metagenomic binning, comparative biology and taxonomic classification.</title>
        <authorList>
            <person name="Goeker M."/>
        </authorList>
    </citation>
    <scope>NUCLEOTIDE SEQUENCE [LARGE SCALE GENOMIC DNA]</scope>
    <source>
        <strain evidence="2 3">DSM 45615</strain>
    </source>
</reference>
<keyword evidence="3" id="KW-1185">Reference proteome</keyword>
<feature type="domain" description="VOC" evidence="1">
    <location>
        <begin position="1"/>
        <end position="120"/>
    </location>
</feature>
<evidence type="ECO:0000259" key="1">
    <source>
        <dbReference type="PROSITE" id="PS51819"/>
    </source>
</evidence>
<dbReference type="PANTHER" id="PTHR35908:SF1">
    <property type="entry name" value="CONSERVED PROTEIN"/>
    <property type="match status" value="1"/>
</dbReference>
<dbReference type="InterPro" id="IPR041581">
    <property type="entry name" value="Glyoxalase_6"/>
</dbReference>
<dbReference type="InterPro" id="IPR037523">
    <property type="entry name" value="VOC_core"/>
</dbReference>
<dbReference type="PROSITE" id="PS51819">
    <property type="entry name" value="VOC"/>
    <property type="match status" value="1"/>
</dbReference>
<dbReference type="AlphaFoldDB" id="A0A840PCR1"/>
<dbReference type="Proteomes" id="UP000578449">
    <property type="component" value="Unassembled WGS sequence"/>
</dbReference>
<organism evidence="2 3">
    <name type="scientific">Thermocatellispora tengchongensis</name>
    <dbReference type="NCBI Taxonomy" id="1073253"/>
    <lineage>
        <taxon>Bacteria</taxon>
        <taxon>Bacillati</taxon>
        <taxon>Actinomycetota</taxon>
        <taxon>Actinomycetes</taxon>
        <taxon>Streptosporangiales</taxon>
        <taxon>Streptosporangiaceae</taxon>
        <taxon>Thermocatellispora</taxon>
    </lineage>
</organism>
<dbReference type="EMBL" id="JACHGN010000011">
    <property type="protein sequence ID" value="MBB5135631.1"/>
    <property type="molecule type" value="Genomic_DNA"/>
</dbReference>
<dbReference type="Gene3D" id="3.10.180.10">
    <property type="entry name" value="2,3-Dihydroxybiphenyl 1,2-Dioxygenase, domain 1"/>
    <property type="match status" value="1"/>
</dbReference>
<dbReference type="RefSeq" id="WP_185052554.1">
    <property type="nucleotide sequence ID" value="NZ_BAABIX010000002.1"/>
</dbReference>
<evidence type="ECO:0000313" key="3">
    <source>
        <dbReference type="Proteomes" id="UP000578449"/>
    </source>
</evidence>
<dbReference type="SUPFAM" id="SSF54593">
    <property type="entry name" value="Glyoxalase/Bleomycin resistance protein/Dihydroxybiphenyl dioxygenase"/>
    <property type="match status" value="1"/>
</dbReference>
<protein>
    <submittedName>
        <fullName evidence="2">Putative enzyme related to lactoylglutathione lyase</fullName>
    </submittedName>
</protein>
<dbReference type="PANTHER" id="PTHR35908">
    <property type="entry name" value="HYPOTHETICAL FUSION PROTEIN"/>
    <property type="match status" value="1"/>
</dbReference>
<dbReference type="CDD" id="cd06587">
    <property type="entry name" value="VOC"/>
    <property type="match status" value="1"/>
</dbReference>
<accession>A0A840PCR1</accession>
<gene>
    <name evidence="2" type="ORF">HNP84_005375</name>
</gene>
<evidence type="ECO:0000313" key="2">
    <source>
        <dbReference type="EMBL" id="MBB5135631.1"/>
    </source>
</evidence>
<sequence length="133" mass="15374">MLQLTDFIIDCPDPMKLAAFYSELTGRAIKEDSDDQWAGIPFGEVELAFQRVDDYRPPRWPDGEHPKQYHLDFEVDDIEAEQRRVIELGATLKQDFIGPEGYGWRVYTDPVGHPFCLCRNKGVTWTDKGVVWP</sequence>
<comment type="caution">
    <text evidence="2">The sequence shown here is derived from an EMBL/GenBank/DDBJ whole genome shotgun (WGS) entry which is preliminary data.</text>
</comment>
<dbReference type="GO" id="GO:0016829">
    <property type="term" value="F:lyase activity"/>
    <property type="evidence" value="ECO:0007669"/>
    <property type="project" value="UniProtKB-KW"/>
</dbReference>